<accession>A0A8J3YHG5</accession>
<proteinExistence type="predicted"/>
<protein>
    <submittedName>
        <fullName evidence="1">Uncharacterized protein</fullName>
    </submittedName>
</protein>
<sequence length="170" mass="18328">MRDDEILAAARADAGLRELLREFDFDLERVADGPVERVRFPGDPTWEMIAGDASGGAFLRLADGAIVYVGSEGEGGLIAPNLRAALAAVVGLPSIHDALSQPNDDELVRYLVEADDEIRADRPSLDEDRIRVKNAFDLPQADLAALHRAAADERYRPISAEGDGYGSMAP</sequence>
<dbReference type="Proteomes" id="UP000619260">
    <property type="component" value="Unassembled WGS sequence"/>
</dbReference>
<comment type="caution">
    <text evidence="1">The sequence shown here is derived from an EMBL/GenBank/DDBJ whole genome shotgun (WGS) entry which is preliminary data.</text>
</comment>
<reference evidence="1" key="1">
    <citation type="submission" date="2021-01" db="EMBL/GenBank/DDBJ databases">
        <title>Whole genome shotgun sequence of Virgisporangium aliadipatigenens NBRC 105644.</title>
        <authorList>
            <person name="Komaki H."/>
            <person name="Tamura T."/>
        </authorList>
    </citation>
    <scope>NUCLEOTIDE SEQUENCE</scope>
    <source>
        <strain evidence="1">NBRC 105644</strain>
    </source>
</reference>
<gene>
    <name evidence="1" type="ORF">Val02_11690</name>
</gene>
<dbReference type="RefSeq" id="WP_203897841.1">
    <property type="nucleotide sequence ID" value="NZ_BOPF01000003.1"/>
</dbReference>
<dbReference type="AlphaFoldDB" id="A0A8J3YHG5"/>
<keyword evidence="2" id="KW-1185">Reference proteome</keyword>
<organism evidence="1 2">
    <name type="scientific">Virgisporangium aliadipatigenens</name>
    <dbReference type="NCBI Taxonomy" id="741659"/>
    <lineage>
        <taxon>Bacteria</taxon>
        <taxon>Bacillati</taxon>
        <taxon>Actinomycetota</taxon>
        <taxon>Actinomycetes</taxon>
        <taxon>Micromonosporales</taxon>
        <taxon>Micromonosporaceae</taxon>
        <taxon>Virgisporangium</taxon>
    </lineage>
</organism>
<evidence type="ECO:0000313" key="1">
    <source>
        <dbReference type="EMBL" id="GIJ44283.1"/>
    </source>
</evidence>
<evidence type="ECO:0000313" key="2">
    <source>
        <dbReference type="Proteomes" id="UP000619260"/>
    </source>
</evidence>
<dbReference type="EMBL" id="BOPF01000003">
    <property type="protein sequence ID" value="GIJ44283.1"/>
    <property type="molecule type" value="Genomic_DNA"/>
</dbReference>
<name>A0A8J3YHG5_9ACTN</name>